<proteinExistence type="predicted"/>
<dbReference type="InterPro" id="IPR050553">
    <property type="entry name" value="Thioredoxin_ResA/DsbE_sf"/>
</dbReference>
<dbReference type="InterPro" id="IPR036249">
    <property type="entry name" value="Thioredoxin-like_sf"/>
</dbReference>
<protein>
    <submittedName>
        <fullName evidence="1">Uncharacterized protein</fullName>
    </submittedName>
</protein>
<dbReference type="PANTHER" id="PTHR42852:SF13">
    <property type="entry name" value="PROTEIN DIPZ"/>
    <property type="match status" value="1"/>
</dbReference>
<accession>A0A0E3ZBA5</accession>
<dbReference type="OrthoDB" id="9813820at2"/>
<evidence type="ECO:0000313" key="1">
    <source>
        <dbReference type="EMBL" id="AKC95710.1"/>
    </source>
</evidence>
<dbReference type="KEGG" id="sns:VC03_04260"/>
<gene>
    <name evidence="1" type="ORF">VC03_04260</name>
</gene>
<dbReference type="PATRIC" id="fig|1069640.6.peg.840"/>
<dbReference type="EMBL" id="CP011280">
    <property type="protein sequence ID" value="AKC95710.1"/>
    <property type="molecule type" value="Genomic_DNA"/>
</dbReference>
<dbReference type="Proteomes" id="UP000033103">
    <property type="component" value="Chromosome"/>
</dbReference>
<dbReference type="Gene3D" id="3.40.30.10">
    <property type="entry name" value="Glutaredoxin"/>
    <property type="match status" value="2"/>
</dbReference>
<dbReference type="STRING" id="187101.VC03_04260"/>
<dbReference type="AlphaFoldDB" id="A0A0E3ZBA5"/>
<dbReference type="PANTHER" id="PTHR42852">
    <property type="entry name" value="THIOL:DISULFIDE INTERCHANGE PROTEIN DSBE"/>
    <property type="match status" value="1"/>
</dbReference>
<organism evidence="1 2">
    <name type="scientific">Sneathia vaginalis</name>
    <dbReference type="NCBI Taxonomy" id="187101"/>
    <lineage>
        <taxon>Bacteria</taxon>
        <taxon>Fusobacteriati</taxon>
        <taxon>Fusobacteriota</taxon>
        <taxon>Fusobacteriia</taxon>
        <taxon>Fusobacteriales</taxon>
        <taxon>Leptotrichiaceae</taxon>
        <taxon>Sneathia</taxon>
    </lineage>
</organism>
<keyword evidence="2" id="KW-1185">Reference proteome</keyword>
<reference evidence="1 2" key="1">
    <citation type="journal article" date="2012" name="BMC Genomics">
        <title>Genomic sequence analysis and characterization of Sneathia amnii sp. nov.</title>
        <authorList>
            <consortium name="Vaginal Microbiome Consortium (additional members)"/>
            <person name="Harwich M.D.Jr."/>
            <person name="Serrano M.G."/>
            <person name="Fettweis J.M."/>
            <person name="Alves J.M."/>
            <person name="Reimers M.A."/>
            <person name="Buck G.A."/>
            <person name="Jefferson K.K."/>
        </authorList>
    </citation>
    <scope>NUCLEOTIDE SEQUENCE [LARGE SCALE GENOMIC DNA]</scope>
    <source>
        <strain evidence="1 2">SN35</strain>
    </source>
</reference>
<sequence length="283" mass="33700">MKKILLLFTIFSVFSFSNECSGNKCMIENKVVENGNKIVNDLDYNKLKNKYIVYGSIYCHVCVSEFKHMQEIKNKYKDMANIVSVIYPNETKEKIEEYFKNNGYNYEVYYDNNGDMANYMGIKYVPMIYKYDGEKNNIVELDDEYFTTKTFYNHEKLNIDKAVREKLQDIKVKDDKEKEYRLLDIVSSNTLIIYGAPWCSDCVKEYERLKKIKGNRKLIYLIQPTKYTYEEYLDYSKGKSNVYYILNDEIKSRFNLKWIPSVLEVKDNLFTNGFIGNDEFKVK</sequence>
<dbReference type="RefSeq" id="WP_046328815.1">
    <property type="nucleotide sequence ID" value="NZ_CP011280.1"/>
</dbReference>
<name>A0A0E3ZBA5_9FUSO</name>
<dbReference type="HOGENOM" id="CLU_983176_0_0_0"/>
<dbReference type="SUPFAM" id="SSF52833">
    <property type="entry name" value="Thioredoxin-like"/>
    <property type="match status" value="2"/>
</dbReference>
<evidence type="ECO:0000313" key="2">
    <source>
        <dbReference type="Proteomes" id="UP000033103"/>
    </source>
</evidence>
<dbReference type="CDD" id="cd02966">
    <property type="entry name" value="TlpA_like_family"/>
    <property type="match status" value="1"/>
</dbReference>